<dbReference type="InterPro" id="IPR010985">
    <property type="entry name" value="Ribbon_hlx_hlx"/>
</dbReference>
<dbReference type="Pfam" id="PF01402">
    <property type="entry name" value="RHH_1"/>
    <property type="match status" value="1"/>
</dbReference>
<dbReference type="OrthoDB" id="36944at2157"/>
<evidence type="ECO:0000313" key="2">
    <source>
        <dbReference type="EMBL" id="EHP68349.1"/>
    </source>
</evidence>
<reference evidence="2 3" key="1">
    <citation type="submission" date="2012-01" db="EMBL/GenBank/DDBJ databases">
        <title>Improved High-Quality Draft sequence of Metallosphaera yellowstonensis MK1.</title>
        <authorList>
            <consortium name="US DOE Joint Genome Institute"/>
            <person name="Lucas S."/>
            <person name="Han J."/>
            <person name="Cheng J.-F."/>
            <person name="Goodwin L."/>
            <person name="Pitluck S."/>
            <person name="Peters L."/>
            <person name="Teshima H."/>
            <person name="Detter J.C."/>
            <person name="Han C."/>
            <person name="Tapia R."/>
            <person name="Land M."/>
            <person name="Hauser L."/>
            <person name="Kyrpides N."/>
            <person name="Kozubal M."/>
            <person name="Macur R.E."/>
            <person name="Jay Z."/>
            <person name="Inskeep W."/>
            <person name="Woyke T."/>
        </authorList>
    </citation>
    <scope>NUCLEOTIDE SEQUENCE [LARGE SCALE GENOMIC DNA]</scope>
    <source>
        <strain evidence="2 3">MK1</strain>
    </source>
</reference>
<organism evidence="2 3">
    <name type="scientific">Metallosphaera yellowstonensis MK1</name>
    <dbReference type="NCBI Taxonomy" id="671065"/>
    <lineage>
        <taxon>Archaea</taxon>
        <taxon>Thermoproteota</taxon>
        <taxon>Thermoprotei</taxon>
        <taxon>Sulfolobales</taxon>
        <taxon>Sulfolobaceae</taxon>
        <taxon>Metallosphaera</taxon>
    </lineage>
</organism>
<protein>
    <submittedName>
        <fullName evidence="2">Ribbon-helix-helix protein, copG family</fullName>
    </submittedName>
</protein>
<dbReference type="EMBL" id="JH597770">
    <property type="protein sequence ID" value="EHP68349.1"/>
    <property type="molecule type" value="Genomic_DNA"/>
</dbReference>
<name>H2C873_9CREN</name>
<dbReference type="AlphaFoldDB" id="H2C873"/>
<dbReference type="InterPro" id="IPR002145">
    <property type="entry name" value="CopG"/>
</dbReference>
<dbReference type="RefSeq" id="WP_009074656.1">
    <property type="nucleotide sequence ID" value="NZ_JH597770.1"/>
</dbReference>
<evidence type="ECO:0000259" key="1">
    <source>
        <dbReference type="Pfam" id="PF01402"/>
    </source>
</evidence>
<proteinExistence type="predicted"/>
<accession>H2C873</accession>
<keyword evidence="3" id="KW-1185">Reference proteome</keyword>
<dbReference type="HOGENOM" id="CLU_206914_1_0_2"/>
<feature type="domain" description="Ribbon-helix-helix protein CopG" evidence="1">
    <location>
        <begin position="3"/>
        <end position="42"/>
    </location>
</feature>
<evidence type="ECO:0000313" key="3">
    <source>
        <dbReference type="Proteomes" id="UP000003980"/>
    </source>
</evidence>
<dbReference type="Proteomes" id="UP000003980">
    <property type="component" value="Unassembled WGS sequence"/>
</dbReference>
<gene>
    <name evidence="2" type="ORF">MetMK1DRAFT_00027790</name>
</gene>
<dbReference type="STRING" id="671065.MetMK1DRAFT_00027790"/>
<dbReference type="SUPFAM" id="SSF47598">
    <property type="entry name" value="Ribbon-helix-helix"/>
    <property type="match status" value="1"/>
</dbReference>
<sequence>MRIITVKIDEYLYEELQLHSINQHRSMSSIIRDALMRYLEAEEE</sequence>
<dbReference type="GO" id="GO:0006355">
    <property type="term" value="P:regulation of DNA-templated transcription"/>
    <property type="evidence" value="ECO:0007669"/>
    <property type="project" value="InterPro"/>
</dbReference>